<evidence type="ECO:0000313" key="3">
    <source>
        <dbReference type="Proteomes" id="UP000503011"/>
    </source>
</evidence>
<dbReference type="KEGG" id="psuu:Psuf_017630"/>
<dbReference type="EMBL" id="AP022871">
    <property type="protein sequence ID" value="BCB84450.1"/>
    <property type="molecule type" value="Genomic_DNA"/>
</dbReference>
<reference evidence="2 3" key="1">
    <citation type="submission" date="2020-03" db="EMBL/GenBank/DDBJ databases">
        <title>Whole genome shotgun sequence of Phytohabitans suffuscus NBRC 105367.</title>
        <authorList>
            <person name="Komaki H."/>
            <person name="Tamura T."/>
        </authorList>
    </citation>
    <scope>NUCLEOTIDE SEQUENCE [LARGE SCALE GENOMIC DNA]</scope>
    <source>
        <strain evidence="2 3">NBRC 105367</strain>
    </source>
</reference>
<accession>A0A6F8YEG1</accession>
<keyword evidence="3" id="KW-1185">Reference proteome</keyword>
<protein>
    <submittedName>
        <fullName evidence="2">Transcriptional regulator</fullName>
    </submittedName>
</protein>
<feature type="domain" description="DUF5753" evidence="1">
    <location>
        <begin position="106"/>
        <end position="277"/>
    </location>
</feature>
<dbReference type="SUPFAM" id="SSF47413">
    <property type="entry name" value="lambda repressor-like DNA-binding domains"/>
    <property type="match status" value="1"/>
</dbReference>
<proteinExistence type="predicted"/>
<dbReference type="RefSeq" id="WP_173155621.1">
    <property type="nucleotide sequence ID" value="NZ_AP022871.1"/>
</dbReference>
<dbReference type="Pfam" id="PF13560">
    <property type="entry name" value="HTH_31"/>
    <property type="match status" value="1"/>
</dbReference>
<gene>
    <name evidence="2" type="ORF">Psuf_017630</name>
</gene>
<dbReference type="Pfam" id="PF19054">
    <property type="entry name" value="DUF5753"/>
    <property type="match status" value="1"/>
</dbReference>
<evidence type="ECO:0000313" key="2">
    <source>
        <dbReference type="EMBL" id="BCB84450.1"/>
    </source>
</evidence>
<organism evidence="2 3">
    <name type="scientific">Phytohabitans suffuscus</name>
    <dbReference type="NCBI Taxonomy" id="624315"/>
    <lineage>
        <taxon>Bacteria</taxon>
        <taxon>Bacillati</taxon>
        <taxon>Actinomycetota</taxon>
        <taxon>Actinomycetes</taxon>
        <taxon>Micromonosporales</taxon>
        <taxon>Micromonosporaceae</taxon>
    </lineage>
</organism>
<dbReference type="InterPro" id="IPR010982">
    <property type="entry name" value="Lambda_DNA-bd_dom_sf"/>
</dbReference>
<sequence>MSTLRTVEPSLRSRWLGRQLRALREDHGFTLRHVAELAGLRLAEVKAAELGTHLLEVSQVEALMELYLVRDQYARYRLVNLARIARHLRRWEGSADAPPLSKEMLDCLWLEARAVHIRCFSATLLPDLLQLPAYAEAVAEQAGGAAVSWWGWACTERQRALYGPPLTSLRVVVAEAALLRPPGRSSAVVCDQLQHLADAARLPHLTLQVLPTAAPYVPGMDGSFTIYEPVPPQPRVAVVHGLNGIFIHEECAELYADVFDQLSQAALDPEASAELIAGAAERSTIREE</sequence>
<evidence type="ECO:0000259" key="1">
    <source>
        <dbReference type="Pfam" id="PF19054"/>
    </source>
</evidence>
<dbReference type="AlphaFoldDB" id="A0A6F8YEG1"/>
<dbReference type="Gene3D" id="1.10.260.40">
    <property type="entry name" value="lambda repressor-like DNA-binding domains"/>
    <property type="match status" value="1"/>
</dbReference>
<dbReference type="GO" id="GO:0003677">
    <property type="term" value="F:DNA binding"/>
    <property type="evidence" value="ECO:0007669"/>
    <property type="project" value="InterPro"/>
</dbReference>
<reference evidence="2 3" key="2">
    <citation type="submission" date="2020-03" db="EMBL/GenBank/DDBJ databases">
        <authorList>
            <person name="Ichikawa N."/>
            <person name="Kimura A."/>
            <person name="Kitahashi Y."/>
            <person name="Uohara A."/>
        </authorList>
    </citation>
    <scope>NUCLEOTIDE SEQUENCE [LARGE SCALE GENOMIC DNA]</scope>
    <source>
        <strain evidence="2 3">NBRC 105367</strain>
    </source>
</reference>
<name>A0A6F8YEG1_9ACTN</name>
<dbReference type="Proteomes" id="UP000503011">
    <property type="component" value="Chromosome"/>
</dbReference>
<dbReference type="InterPro" id="IPR043917">
    <property type="entry name" value="DUF5753"/>
</dbReference>